<dbReference type="GO" id="GO:0016998">
    <property type="term" value="P:cell wall macromolecule catabolic process"/>
    <property type="evidence" value="ECO:0007669"/>
    <property type="project" value="InterPro"/>
</dbReference>
<dbReference type="Gene3D" id="3.20.20.80">
    <property type="entry name" value="Glycosidases"/>
    <property type="match status" value="1"/>
</dbReference>
<dbReference type="GO" id="GO:0009253">
    <property type="term" value="P:peptidoglycan catabolic process"/>
    <property type="evidence" value="ECO:0007669"/>
    <property type="project" value="InterPro"/>
</dbReference>
<dbReference type="EMBL" id="AYGX02000053">
    <property type="protein sequence ID" value="KRO28076.1"/>
    <property type="molecule type" value="Genomic_DNA"/>
</dbReference>
<accession>A0A0R2NRQ0</accession>
<dbReference type="PANTHER" id="PTHR34135">
    <property type="entry name" value="LYSOZYME"/>
    <property type="match status" value="1"/>
</dbReference>
<feature type="signal peptide" evidence="2">
    <location>
        <begin position="1"/>
        <end position="17"/>
    </location>
</feature>
<organism evidence="3 4">
    <name type="scientific">Lactiplantibacillus fabifermentans DSM 21115</name>
    <dbReference type="NCBI Taxonomy" id="1413187"/>
    <lineage>
        <taxon>Bacteria</taxon>
        <taxon>Bacillati</taxon>
        <taxon>Bacillota</taxon>
        <taxon>Bacilli</taxon>
        <taxon>Lactobacillales</taxon>
        <taxon>Lactobacillaceae</taxon>
        <taxon>Lactiplantibacillus</taxon>
    </lineage>
</organism>
<evidence type="ECO:0000313" key="4">
    <source>
        <dbReference type="Proteomes" id="UP000050920"/>
    </source>
</evidence>
<protein>
    <submittedName>
        <fullName evidence="3">Lysin</fullName>
    </submittedName>
</protein>
<sequence length="360" mass="39714">MVAALFFLVGAKVTASAATQPVLDLSEWQGTITASQAKLLKGEVKGVILRVQYGSNYADKTFVHNVKVLKTAGVKYGVYSFSQYVSASDAKQEAKDFYNRAKAYAPQFYVNDAETNTVTSGTYAAATKAWATEMQSLTGKKVYLYSYRSFYTTNIKTKSGYDGFWLAAYQSSTPSGADYQLWQYSDSLYNTALKQSTDASKFIGTNNWFGDTIDKSKYPNGGHVLGEVVRVKVGTKFYGAKTKIATALTNIDLRVRAIKTIYTGTSNQVLTIYNGKTVIGQIRAQDVRTAYYSNPDIKKVKVIKSNGIWTYKNGKAQNHISKGTVLNVSGYTTWNGYRRFVHAGHGTNITSNKANIKVVK</sequence>
<name>A0A0R2NRQ0_9LACO</name>
<keyword evidence="4" id="KW-1185">Reference proteome</keyword>
<dbReference type="GO" id="GO:0016052">
    <property type="term" value="P:carbohydrate catabolic process"/>
    <property type="evidence" value="ECO:0007669"/>
    <property type="project" value="TreeGrafter"/>
</dbReference>
<dbReference type="InterPro" id="IPR017853">
    <property type="entry name" value="GH"/>
</dbReference>
<evidence type="ECO:0000256" key="1">
    <source>
        <dbReference type="ARBA" id="ARBA00010646"/>
    </source>
</evidence>
<reference evidence="3 4" key="1">
    <citation type="journal article" date="2015" name="Genome Announc.">
        <title>Expanding the biotechnology potential of lactobacilli through comparative genomics of 213 strains and associated genera.</title>
        <authorList>
            <person name="Sun Z."/>
            <person name="Harris H.M."/>
            <person name="McCann A."/>
            <person name="Guo C."/>
            <person name="Argimon S."/>
            <person name="Zhang W."/>
            <person name="Yang X."/>
            <person name="Jeffery I.B."/>
            <person name="Cooney J.C."/>
            <person name="Kagawa T.F."/>
            <person name="Liu W."/>
            <person name="Song Y."/>
            <person name="Salvetti E."/>
            <person name="Wrobel A."/>
            <person name="Rasinkangas P."/>
            <person name="Parkhill J."/>
            <person name="Rea M.C."/>
            <person name="O'Sullivan O."/>
            <person name="Ritari J."/>
            <person name="Douillard F.P."/>
            <person name="Paul Ross R."/>
            <person name="Yang R."/>
            <person name="Briner A.E."/>
            <person name="Felis G.E."/>
            <person name="de Vos W.M."/>
            <person name="Barrangou R."/>
            <person name="Klaenhammer T.R."/>
            <person name="Caufield P.W."/>
            <person name="Cui Y."/>
            <person name="Zhang H."/>
            <person name="O'Toole P.W."/>
        </authorList>
    </citation>
    <scope>NUCLEOTIDE SEQUENCE [LARGE SCALE GENOMIC DNA]</scope>
    <source>
        <strain evidence="3 4">DSM 21115</strain>
    </source>
</reference>
<feature type="chain" id="PRO_5006421261" evidence="2">
    <location>
        <begin position="18"/>
        <end position="360"/>
    </location>
</feature>
<dbReference type="InterPro" id="IPR002053">
    <property type="entry name" value="Glyco_hydro_25"/>
</dbReference>
<gene>
    <name evidence="3" type="ORF">DY78_GL002658</name>
</gene>
<evidence type="ECO:0000256" key="2">
    <source>
        <dbReference type="SAM" id="SignalP"/>
    </source>
</evidence>
<comment type="similarity">
    <text evidence="1">Belongs to the glycosyl hydrolase 25 family.</text>
</comment>
<evidence type="ECO:0000313" key="3">
    <source>
        <dbReference type="EMBL" id="KRO28076.1"/>
    </source>
</evidence>
<dbReference type="GO" id="GO:0003796">
    <property type="term" value="F:lysozyme activity"/>
    <property type="evidence" value="ECO:0007669"/>
    <property type="project" value="InterPro"/>
</dbReference>
<dbReference type="Proteomes" id="UP000050920">
    <property type="component" value="Unassembled WGS sequence"/>
</dbReference>
<dbReference type="SUPFAM" id="SSF51445">
    <property type="entry name" value="(Trans)glycosidases"/>
    <property type="match status" value="1"/>
</dbReference>
<dbReference type="Pfam" id="PF01183">
    <property type="entry name" value="Glyco_hydro_25"/>
    <property type="match status" value="1"/>
</dbReference>
<keyword evidence="2" id="KW-0732">Signal</keyword>
<dbReference type="AlphaFoldDB" id="A0A0R2NRQ0"/>
<dbReference type="PANTHER" id="PTHR34135:SF1">
    <property type="entry name" value="GLYCOSYL HYDROLASE FAMILY 25"/>
    <property type="match status" value="1"/>
</dbReference>
<proteinExistence type="inferred from homology"/>
<dbReference type="PROSITE" id="PS51904">
    <property type="entry name" value="GLYCOSYL_HYDROL_F25_2"/>
    <property type="match status" value="1"/>
</dbReference>
<comment type="caution">
    <text evidence="3">The sequence shown here is derived from an EMBL/GenBank/DDBJ whole genome shotgun (WGS) entry which is preliminary data.</text>
</comment>